<feature type="non-terminal residue" evidence="2">
    <location>
        <position position="1"/>
    </location>
</feature>
<feature type="region of interest" description="Disordered" evidence="1">
    <location>
        <begin position="1"/>
        <end position="31"/>
    </location>
</feature>
<feature type="compositionally biased region" description="Basic and acidic residues" evidence="1">
    <location>
        <begin position="20"/>
        <end position="31"/>
    </location>
</feature>
<gene>
    <name evidence="2" type="ORF">S01H4_57677</name>
</gene>
<reference evidence="2" key="1">
    <citation type="journal article" date="2014" name="Front. Microbiol.">
        <title>High frequency of phylogenetically diverse reductive dehalogenase-homologous genes in deep subseafloor sedimentary metagenomes.</title>
        <authorList>
            <person name="Kawai M."/>
            <person name="Futagami T."/>
            <person name="Toyoda A."/>
            <person name="Takaki Y."/>
            <person name="Nishi S."/>
            <person name="Hori S."/>
            <person name="Arai W."/>
            <person name="Tsubouchi T."/>
            <person name="Morono Y."/>
            <person name="Uchiyama I."/>
            <person name="Ito T."/>
            <person name="Fujiyama A."/>
            <person name="Inagaki F."/>
            <person name="Takami H."/>
        </authorList>
    </citation>
    <scope>NUCLEOTIDE SEQUENCE</scope>
    <source>
        <strain evidence="2">Expedition CK06-06</strain>
    </source>
</reference>
<evidence type="ECO:0000256" key="1">
    <source>
        <dbReference type="SAM" id="MobiDB-lite"/>
    </source>
</evidence>
<comment type="caution">
    <text evidence="2">The sequence shown here is derived from an EMBL/GenBank/DDBJ whole genome shotgun (WGS) entry which is preliminary data.</text>
</comment>
<feature type="compositionally biased region" description="Polar residues" evidence="1">
    <location>
        <begin position="1"/>
        <end position="19"/>
    </location>
</feature>
<evidence type="ECO:0000313" key="2">
    <source>
        <dbReference type="EMBL" id="GAH09095.1"/>
    </source>
</evidence>
<dbReference type="EMBL" id="BART01033601">
    <property type="protein sequence ID" value="GAH09095.1"/>
    <property type="molecule type" value="Genomic_DNA"/>
</dbReference>
<accession>X1DLE6</accession>
<dbReference type="AlphaFoldDB" id="X1DLE6"/>
<organism evidence="2">
    <name type="scientific">marine sediment metagenome</name>
    <dbReference type="NCBI Taxonomy" id="412755"/>
    <lineage>
        <taxon>unclassified sequences</taxon>
        <taxon>metagenomes</taxon>
        <taxon>ecological metagenomes</taxon>
    </lineage>
</organism>
<name>X1DLE6_9ZZZZ</name>
<protein>
    <submittedName>
        <fullName evidence="2">Uncharacterized protein</fullName>
    </submittedName>
</protein>
<sequence>SNNLKFSTMNTQTTNNEQSKNTEKKANKPTEKRLSFEAWGDKLFKEDADQAKIIRTFTKLYKEREVTDKEFIKKRAAIYMNIAKKRQPSKKEA</sequence>
<proteinExistence type="predicted"/>